<evidence type="ECO:0000256" key="12">
    <source>
        <dbReference type="RuleBase" id="RU000679"/>
    </source>
</evidence>
<comment type="similarity">
    <text evidence="2 12">Belongs to the amiloride-sensitive sodium channel (TC 1.A.6) family.</text>
</comment>
<keyword evidence="7" id="KW-0915">Sodium</keyword>
<gene>
    <name evidence="13" type="ORF">LSTR_LSTR012798</name>
</gene>
<sequence length="95" mass="11017">IYLHSEDDIPYYNTLTTDILDALPNIMKRFTVSVTAIENEDEVHSLSVSQRKCRFPNENYLESADEYSYSACIMDCRMKNQLKLCNCTSHLMPNT</sequence>
<accession>A0A482XHX0</accession>
<dbReference type="Pfam" id="PF00858">
    <property type="entry name" value="ASC"/>
    <property type="match status" value="1"/>
</dbReference>
<evidence type="ECO:0000256" key="3">
    <source>
        <dbReference type="ARBA" id="ARBA00022448"/>
    </source>
</evidence>
<proteinExistence type="inferred from homology"/>
<dbReference type="EMBL" id="QKKF02009581">
    <property type="protein sequence ID" value="RZF45254.1"/>
    <property type="molecule type" value="Genomic_DNA"/>
</dbReference>
<feature type="non-terminal residue" evidence="13">
    <location>
        <position position="1"/>
    </location>
</feature>
<dbReference type="InterPro" id="IPR001873">
    <property type="entry name" value="ENaC"/>
</dbReference>
<evidence type="ECO:0000256" key="9">
    <source>
        <dbReference type="ARBA" id="ARBA00023136"/>
    </source>
</evidence>
<keyword evidence="5 12" id="KW-0812">Transmembrane</keyword>
<keyword evidence="3 12" id="KW-0813">Transport</keyword>
<protein>
    <submittedName>
        <fullName evidence="13">Uncharacterized protein</fullName>
    </submittedName>
</protein>
<evidence type="ECO:0000256" key="1">
    <source>
        <dbReference type="ARBA" id="ARBA00004141"/>
    </source>
</evidence>
<evidence type="ECO:0000256" key="10">
    <source>
        <dbReference type="ARBA" id="ARBA00023201"/>
    </source>
</evidence>
<keyword evidence="4 12" id="KW-0894">Sodium channel</keyword>
<keyword evidence="9" id="KW-0472">Membrane</keyword>
<name>A0A482XHX0_LAOST</name>
<evidence type="ECO:0000256" key="7">
    <source>
        <dbReference type="ARBA" id="ARBA00023053"/>
    </source>
</evidence>
<keyword evidence="6" id="KW-1133">Transmembrane helix</keyword>
<evidence type="ECO:0000256" key="2">
    <source>
        <dbReference type="ARBA" id="ARBA00007193"/>
    </source>
</evidence>
<keyword evidence="11 12" id="KW-0407">Ion channel</keyword>
<dbReference type="Gene3D" id="1.10.287.820">
    <property type="entry name" value="Acid-sensing ion channel domain"/>
    <property type="match status" value="1"/>
</dbReference>
<dbReference type="GO" id="GO:0005272">
    <property type="term" value="F:sodium channel activity"/>
    <property type="evidence" value="ECO:0007669"/>
    <property type="project" value="UniProtKB-KW"/>
</dbReference>
<evidence type="ECO:0000256" key="5">
    <source>
        <dbReference type="ARBA" id="ARBA00022692"/>
    </source>
</evidence>
<dbReference type="GO" id="GO:0016020">
    <property type="term" value="C:membrane"/>
    <property type="evidence" value="ECO:0007669"/>
    <property type="project" value="UniProtKB-SubCell"/>
</dbReference>
<evidence type="ECO:0000256" key="11">
    <source>
        <dbReference type="ARBA" id="ARBA00023303"/>
    </source>
</evidence>
<keyword evidence="10 12" id="KW-0739">Sodium transport</keyword>
<comment type="caution">
    <text evidence="13">The sequence shown here is derived from an EMBL/GenBank/DDBJ whole genome shotgun (WGS) entry which is preliminary data.</text>
</comment>
<evidence type="ECO:0000256" key="8">
    <source>
        <dbReference type="ARBA" id="ARBA00023065"/>
    </source>
</evidence>
<evidence type="ECO:0000313" key="14">
    <source>
        <dbReference type="Proteomes" id="UP000291343"/>
    </source>
</evidence>
<dbReference type="InParanoid" id="A0A482XHX0"/>
<organism evidence="13 14">
    <name type="scientific">Laodelphax striatellus</name>
    <name type="common">Small brown planthopper</name>
    <name type="synonym">Delphax striatella</name>
    <dbReference type="NCBI Taxonomy" id="195883"/>
    <lineage>
        <taxon>Eukaryota</taxon>
        <taxon>Metazoa</taxon>
        <taxon>Ecdysozoa</taxon>
        <taxon>Arthropoda</taxon>
        <taxon>Hexapoda</taxon>
        <taxon>Insecta</taxon>
        <taxon>Pterygota</taxon>
        <taxon>Neoptera</taxon>
        <taxon>Paraneoptera</taxon>
        <taxon>Hemiptera</taxon>
        <taxon>Auchenorrhyncha</taxon>
        <taxon>Fulgoroidea</taxon>
        <taxon>Delphacidae</taxon>
        <taxon>Criomorphinae</taxon>
        <taxon>Laodelphax</taxon>
    </lineage>
</organism>
<evidence type="ECO:0000256" key="4">
    <source>
        <dbReference type="ARBA" id="ARBA00022461"/>
    </source>
</evidence>
<reference evidence="13 14" key="1">
    <citation type="journal article" date="2017" name="Gigascience">
        <title>Genome sequence of the small brown planthopper, Laodelphax striatellus.</title>
        <authorList>
            <person name="Zhu J."/>
            <person name="Jiang F."/>
            <person name="Wang X."/>
            <person name="Yang P."/>
            <person name="Bao Y."/>
            <person name="Zhao W."/>
            <person name="Wang W."/>
            <person name="Lu H."/>
            <person name="Wang Q."/>
            <person name="Cui N."/>
            <person name="Li J."/>
            <person name="Chen X."/>
            <person name="Luo L."/>
            <person name="Yu J."/>
            <person name="Kang L."/>
            <person name="Cui F."/>
        </authorList>
    </citation>
    <scope>NUCLEOTIDE SEQUENCE [LARGE SCALE GENOMIC DNA]</scope>
    <source>
        <strain evidence="13">Lst14</strain>
    </source>
</reference>
<evidence type="ECO:0000256" key="6">
    <source>
        <dbReference type="ARBA" id="ARBA00022989"/>
    </source>
</evidence>
<keyword evidence="8 12" id="KW-0406">Ion transport</keyword>
<keyword evidence="14" id="KW-1185">Reference proteome</keyword>
<dbReference type="OrthoDB" id="5874059at2759"/>
<comment type="subcellular location">
    <subcellularLocation>
        <location evidence="1">Membrane</location>
        <topology evidence="1">Multi-pass membrane protein</topology>
    </subcellularLocation>
</comment>
<dbReference type="AlphaFoldDB" id="A0A482XHX0"/>
<feature type="non-terminal residue" evidence="13">
    <location>
        <position position="95"/>
    </location>
</feature>
<evidence type="ECO:0000313" key="13">
    <source>
        <dbReference type="EMBL" id="RZF45254.1"/>
    </source>
</evidence>
<dbReference type="Proteomes" id="UP000291343">
    <property type="component" value="Unassembled WGS sequence"/>
</dbReference>